<proteinExistence type="predicted"/>
<keyword evidence="3" id="KW-1185">Reference proteome</keyword>
<accession>A0ABY6BJ10</accession>
<keyword evidence="1" id="KW-0732">Signal</keyword>
<name>A0ABY6BJ10_9GAMM</name>
<feature type="chain" id="PRO_5046919238" description="Secreted protein with PEP-CTERM sorting signal" evidence="1">
    <location>
        <begin position="24"/>
        <end position="307"/>
    </location>
</feature>
<protein>
    <recommendedName>
        <fullName evidence="4">Secreted protein with PEP-CTERM sorting signal</fullName>
    </recommendedName>
</protein>
<dbReference type="Proteomes" id="UP001064632">
    <property type="component" value="Chromosome"/>
</dbReference>
<feature type="signal peptide" evidence="1">
    <location>
        <begin position="1"/>
        <end position="23"/>
    </location>
</feature>
<evidence type="ECO:0000313" key="2">
    <source>
        <dbReference type="EMBL" id="UXI68606.1"/>
    </source>
</evidence>
<dbReference type="EMBL" id="CP104694">
    <property type="protein sequence ID" value="UXI68606.1"/>
    <property type="molecule type" value="Genomic_DNA"/>
</dbReference>
<reference evidence="2" key="1">
    <citation type="submission" date="2022-09" db="EMBL/GenBank/DDBJ databases">
        <title>Tahibacter sp. nov., isolated from a fresh water.</title>
        <authorList>
            <person name="Baek J.H."/>
            <person name="Lee J.K."/>
            <person name="Kim J.M."/>
            <person name="Jeon C.O."/>
        </authorList>
    </citation>
    <scope>NUCLEOTIDE SEQUENCE</scope>
    <source>
        <strain evidence="2">W38</strain>
    </source>
</reference>
<dbReference type="RefSeq" id="WP_261695564.1">
    <property type="nucleotide sequence ID" value="NZ_CP104694.1"/>
</dbReference>
<dbReference type="SUPFAM" id="SSF63825">
    <property type="entry name" value="YWTD domain"/>
    <property type="match status" value="1"/>
</dbReference>
<sequence>MSLRAFPAAAALFALLASPLATAEPFALAAAYDQTYRVDLATRTAMLVGENGTLFGQPVVIKGMAYSATGQPYAASDNLKSLLRLETSALSVVRVGGFGLEGQGDPGNYDSLDLGFTINCEGTHFLSSAYAQKLWRVDPNTGGASVIGPLGAKITGLAAKGRELYGMGSLGDDGLYKIDPVTGVATVIRRYPELVGRASYLLPAFDAGGQLWAVITYNPSVNWSDLARIDLSTGAMTILGPITGPEDLRNIGIRGFAINGPGVCPAGEPTTTEIPAGSPVGYSLMAGFLALLGWRRLRRRNAPDRAV</sequence>
<evidence type="ECO:0000313" key="3">
    <source>
        <dbReference type="Proteomes" id="UP001064632"/>
    </source>
</evidence>
<evidence type="ECO:0008006" key="4">
    <source>
        <dbReference type="Google" id="ProtNLM"/>
    </source>
</evidence>
<organism evidence="2 3">
    <name type="scientific">Tahibacter amnicola</name>
    <dbReference type="NCBI Taxonomy" id="2976241"/>
    <lineage>
        <taxon>Bacteria</taxon>
        <taxon>Pseudomonadati</taxon>
        <taxon>Pseudomonadota</taxon>
        <taxon>Gammaproteobacteria</taxon>
        <taxon>Lysobacterales</taxon>
        <taxon>Rhodanobacteraceae</taxon>
        <taxon>Tahibacter</taxon>
    </lineage>
</organism>
<gene>
    <name evidence="2" type="ORF">N4264_02850</name>
</gene>
<evidence type="ECO:0000256" key="1">
    <source>
        <dbReference type="SAM" id="SignalP"/>
    </source>
</evidence>